<dbReference type="InterPro" id="IPR029063">
    <property type="entry name" value="SAM-dependent_MTases_sf"/>
</dbReference>
<keyword evidence="3" id="KW-0949">S-adenosyl-L-methionine</keyword>
<keyword evidence="2" id="KW-0808">Transferase</keyword>
<dbReference type="Proteomes" id="UP000308768">
    <property type="component" value="Unassembled WGS sequence"/>
</dbReference>
<dbReference type="InterPro" id="IPR051654">
    <property type="entry name" value="Meroterpenoid_MTases"/>
</dbReference>
<organism evidence="5 6">
    <name type="scientific">Cryomyces minteri</name>
    <dbReference type="NCBI Taxonomy" id="331657"/>
    <lineage>
        <taxon>Eukaryota</taxon>
        <taxon>Fungi</taxon>
        <taxon>Dikarya</taxon>
        <taxon>Ascomycota</taxon>
        <taxon>Pezizomycotina</taxon>
        <taxon>Dothideomycetes</taxon>
        <taxon>Dothideomycetes incertae sedis</taxon>
        <taxon>Cryomyces</taxon>
    </lineage>
</organism>
<dbReference type="GO" id="GO:0016740">
    <property type="term" value="F:transferase activity"/>
    <property type="evidence" value="ECO:0007669"/>
    <property type="project" value="UniProtKB-KW"/>
</dbReference>
<dbReference type="OrthoDB" id="2094832at2759"/>
<evidence type="ECO:0008006" key="7">
    <source>
        <dbReference type="Google" id="ProtNLM"/>
    </source>
</evidence>
<evidence type="ECO:0000256" key="2">
    <source>
        <dbReference type="ARBA" id="ARBA00022679"/>
    </source>
</evidence>
<dbReference type="EMBL" id="NAJN01000625">
    <property type="protein sequence ID" value="TKA70679.1"/>
    <property type="molecule type" value="Genomic_DNA"/>
</dbReference>
<keyword evidence="6" id="KW-1185">Reference proteome</keyword>
<evidence type="ECO:0000256" key="3">
    <source>
        <dbReference type="ARBA" id="ARBA00022691"/>
    </source>
</evidence>
<sequence length="221" mass="25433">MLTRDTDVPWYSKELENLSDPTRKLLQTYSGIAPDQIIPHIYKVDIRKLVSDGVPSENCYGADLRLDLIDTGYDLFKDKETLKFKFIAADILDDNSELNQLDCQIDIVHAASFLHLFDWTDQMSAAKRIVKLLKPQTGSLTIGRQVGNVTAGEQPRRVENGSRMFRHNEESFRRFWAEVGDDTGTQWEVDVKLMDWTGPLAKRPEWVDSGVKRLQFMVKRL</sequence>
<proteinExistence type="inferred from homology"/>
<accession>A0A4V5NFF4</accession>
<dbReference type="Gene3D" id="3.40.50.150">
    <property type="entry name" value="Vaccinia Virus protein VP39"/>
    <property type="match status" value="1"/>
</dbReference>
<protein>
    <recommendedName>
        <fullName evidence="7">Methyltransferase type 11 domain-containing protein</fullName>
    </recommendedName>
</protein>
<evidence type="ECO:0000256" key="1">
    <source>
        <dbReference type="ARBA" id="ARBA00005179"/>
    </source>
</evidence>
<dbReference type="SUPFAM" id="SSF53335">
    <property type="entry name" value="S-adenosyl-L-methionine-dependent methyltransferases"/>
    <property type="match status" value="1"/>
</dbReference>
<name>A0A4V5NFF4_9PEZI</name>
<gene>
    <name evidence="5" type="ORF">B0A49_04383</name>
</gene>
<comment type="caution">
    <text evidence="5">The sequence shown here is derived from an EMBL/GenBank/DDBJ whole genome shotgun (WGS) entry which is preliminary data.</text>
</comment>
<dbReference type="PANTHER" id="PTHR35897">
    <property type="entry name" value="METHYLTRANSFERASE AUSD"/>
    <property type="match status" value="1"/>
</dbReference>
<reference evidence="5 6" key="1">
    <citation type="submission" date="2017-03" db="EMBL/GenBank/DDBJ databases">
        <title>Genomes of endolithic fungi from Antarctica.</title>
        <authorList>
            <person name="Coleine C."/>
            <person name="Masonjones S."/>
            <person name="Stajich J.E."/>
        </authorList>
    </citation>
    <scope>NUCLEOTIDE SEQUENCE [LARGE SCALE GENOMIC DNA]</scope>
    <source>
        <strain evidence="5 6">CCFEE 5187</strain>
    </source>
</reference>
<dbReference type="AlphaFoldDB" id="A0A4V5NFF4"/>
<evidence type="ECO:0000313" key="5">
    <source>
        <dbReference type="EMBL" id="TKA70679.1"/>
    </source>
</evidence>
<comment type="similarity">
    <text evidence="4">Belongs to the class I-like SAM-binding methyltransferase superfamily.</text>
</comment>
<dbReference type="PANTHER" id="PTHR35897:SF1">
    <property type="entry name" value="METHYLTRANSFERASE AUSD"/>
    <property type="match status" value="1"/>
</dbReference>
<evidence type="ECO:0000256" key="4">
    <source>
        <dbReference type="ARBA" id="ARBA00038314"/>
    </source>
</evidence>
<evidence type="ECO:0000313" key="6">
    <source>
        <dbReference type="Proteomes" id="UP000308768"/>
    </source>
</evidence>
<comment type="pathway">
    <text evidence="1">Secondary metabolite biosynthesis.</text>
</comment>